<sequence>MSFCFIFMELVRTHSPKVPRIIEVLWHPPMLGWVKCNTDDAAHGSPGPSACGGLFRICHGMYLGSFAEFLGNSNAFVAEISSVMCAIEAAFDRG</sequence>
<name>A0A392P1R2_9FABA</name>
<dbReference type="InterPro" id="IPR012337">
    <property type="entry name" value="RNaseH-like_sf"/>
</dbReference>
<dbReference type="InterPro" id="IPR053151">
    <property type="entry name" value="RNase_H-like"/>
</dbReference>
<comment type="caution">
    <text evidence="1">The sequence shown here is derived from an EMBL/GenBank/DDBJ whole genome shotgun (WGS) entry which is preliminary data.</text>
</comment>
<reference evidence="1 2" key="1">
    <citation type="journal article" date="2018" name="Front. Plant Sci.">
        <title>Red Clover (Trifolium pratense) and Zigzag Clover (T. medium) - A Picture of Genomic Similarities and Differences.</title>
        <authorList>
            <person name="Dluhosova J."/>
            <person name="Istvanek J."/>
            <person name="Nedelnik J."/>
            <person name="Repkova J."/>
        </authorList>
    </citation>
    <scope>NUCLEOTIDE SEQUENCE [LARGE SCALE GENOMIC DNA]</scope>
    <source>
        <strain evidence="2">cv. 10/8</strain>
        <tissue evidence="1">Leaf</tissue>
    </source>
</reference>
<dbReference type="Proteomes" id="UP000265520">
    <property type="component" value="Unassembled WGS sequence"/>
</dbReference>
<dbReference type="SUPFAM" id="SSF53098">
    <property type="entry name" value="Ribonuclease H-like"/>
    <property type="match status" value="1"/>
</dbReference>
<evidence type="ECO:0000313" key="1">
    <source>
        <dbReference type="EMBL" id="MCI05927.1"/>
    </source>
</evidence>
<dbReference type="PANTHER" id="PTHR47723:SF23">
    <property type="entry name" value="REVERSE TRANSCRIPTASE-LIKE PROTEIN"/>
    <property type="match status" value="1"/>
</dbReference>
<accession>A0A392P1R2</accession>
<proteinExistence type="predicted"/>
<dbReference type="InterPro" id="IPR044730">
    <property type="entry name" value="RNase_H-like_dom_plant"/>
</dbReference>
<dbReference type="AlphaFoldDB" id="A0A392P1R2"/>
<evidence type="ECO:0000313" key="2">
    <source>
        <dbReference type="Proteomes" id="UP000265520"/>
    </source>
</evidence>
<organism evidence="1 2">
    <name type="scientific">Trifolium medium</name>
    <dbReference type="NCBI Taxonomy" id="97028"/>
    <lineage>
        <taxon>Eukaryota</taxon>
        <taxon>Viridiplantae</taxon>
        <taxon>Streptophyta</taxon>
        <taxon>Embryophyta</taxon>
        <taxon>Tracheophyta</taxon>
        <taxon>Spermatophyta</taxon>
        <taxon>Magnoliopsida</taxon>
        <taxon>eudicotyledons</taxon>
        <taxon>Gunneridae</taxon>
        <taxon>Pentapetalae</taxon>
        <taxon>rosids</taxon>
        <taxon>fabids</taxon>
        <taxon>Fabales</taxon>
        <taxon>Fabaceae</taxon>
        <taxon>Papilionoideae</taxon>
        <taxon>50 kb inversion clade</taxon>
        <taxon>NPAAA clade</taxon>
        <taxon>Hologalegina</taxon>
        <taxon>IRL clade</taxon>
        <taxon>Trifolieae</taxon>
        <taxon>Trifolium</taxon>
    </lineage>
</organism>
<dbReference type="EMBL" id="LXQA010060191">
    <property type="protein sequence ID" value="MCI05927.1"/>
    <property type="molecule type" value="Genomic_DNA"/>
</dbReference>
<protein>
    <submittedName>
        <fullName evidence="1">Ribonuclease H protein</fullName>
    </submittedName>
</protein>
<dbReference type="CDD" id="cd06222">
    <property type="entry name" value="RNase_H_like"/>
    <property type="match status" value="1"/>
</dbReference>
<dbReference type="PANTHER" id="PTHR47723">
    <property type="entry name" value="OS05G0353850 PROTEIN"/>
    <property type="match status" value="1"/>
</dbReference>
<keyword evidence="2" id="KW-1185">Reference proteome</keyword>